<dbReference type="SUPFAM" id="SSF81383">
    <property type="entry name" value="F-box domain"/>
    <property type="match status" value="1"/>
</dbReference>
<organism evidence="2 3">
    <name type="scientific">Capsella rubella</name>
    <dbReference type="NCBI Taxonomy" id="81985"/>
    <lineage>
        <taxon>Eukaryota</taxon>
        <taxon>Viridiplantae</taxon>
        <taxon>Streptophyta</taxon>
        <taxon>Embryophyta</taxon>
        <taxon>Tracheophyta</taxon>
        <taxon>Spermatophyta</taxon>
        <taxon>Magnoliopsida</taxon>
        <taxon>eudicotyledons</taxon>
        <taxon>Gunneridae</taxon>
        <taxon>Pentapetalae</taxon>
        <taxon>rosids</taxon>
        <taxon>malvids</taxon>
        <taxon>Brassicales</taxon>
        <taxon>Brassicaceae</taxon>
        <taxon>Camelineae</taxon>
        <taxon>Capsella</taxon>
    </lineage>
</organism>
<dbReference type="InterPro" id="IPR056592">
    <property type="entry name" value="Beta-prop_At3g26010-like"/>
</dbReference>
<dbReference type="PROSITE" id="PS50181">
    <property type="entry name" value="FBOX"/>
    <property type="match status" value="1"/>
</dbReference>
<accession>R0GRW4</accession>
<dbReference type="eggNOG" id="ENOG502SX8K">
    <property type="taxonomic scope" value="Eukaryota"/>
</dbReference>
<dbReference type="KEGG" id="crb:17884236"/>
<evidence type="ECO:0000259" key="1">
    <source>
        <dbReference type="PROSITE" id="PS50181"/>
    </source>
</evidence>
<dbReference type="Gene3D" id="1.20.1280.50">
    <property type="match status" value="1"/>
</dbReference>
<dbReference type="EMBL" id="KB870810">
    <property type="protein sequence ID" value="EOA19624.1"/>
    <property type="molecule type" value="Genomic_DNA"/>
</dbReference>
<dbReference type="InterPro" id="IPR001810">
    <property type="entry name" value="F-box_dom"/>
</dbReference>
<evidence type="ECO:0000313" key="3">
    <source>
        <dbReference type="Proteomes" id="UP000029121"/>
    </source>
</evidence>
<dbReference type="Pfam" id="PF00646">
    <property type="entry name" value="F-box"/>
    <property type="match status" value="1"/>
</dbReference>
<feature type="domain" description="F-box" evidence="1">
    <location>
        <begin position="1"/>
        <end position="51"/>
    </location>
</feature>
<dbReference type="InterPro" id="IPR036047">
    <property type="entry name" value="F-box-like_dom_sf"/>
</dbReference>
<dbReference type="PANTHER" id="PTHR31672">
    <property type="entry name" value="BNACNNG10540D PROTEIN"/>
    <property type="match status" value="1"/>
</dbReference>
<protein>
    <recommendedName>
        <fullName evidence="1">F-box domain-containing protein</fullName>
    </recommendedName>
</protein>
<dbReference type="Pfam" id="PF24750">
    <property type="entry name" value="b-prop_At3g26010-like"/>
    <property type="match status" value="1"/>
</dbReference>
<dbReference type="Proteomes" id="UP000029121">
    <property type="component" value="Unassembled WGS sequence"/>
</dbReference>
<gene>
    <name evidence="2" type="ORF">CARUB_v10002951mg</name>
</gene>
<keyword evidence="3" id="KW-1185">Reference proteome</keyword>
<sequence>MNLPEDIVINILTRLPLQSIVRFKLVCIEWKLLMGSAYFVDLCRNSNWSIIFYGNYKSEDSKLEEVKLDLPHDGHDGTHHHQSYNLLFSSVSSQSKKKVKEIRVVSCADGLVLLRVKEEEDEMVYYVGNPVIAQWIQLPLSSRPPRNAHTYPSHYSDTGLVTRMRNGALLGYKVVRIKNKSWNRSYFWEWSFEVFSSDTGKWRVVQVSCPGHGVGMCNPSNPVSLNGKLHWLESSRVIVHDFFSCDDQVLRVLPLPRRTQSTEWQRCKRICTTSQGYFVIIDVGYVEEVKSYNVRVMRLNTEFWNWEKVWEINMASVGLGFKCLPIAINFFDSNIIYLWDLDHNCFLACNVRTHKKLCGTRKDVTADKEDTFCHESRYSLLQFVPTLQAIHT</sequence>
<reference evidence="3" key="1">
    <citation type="journal article" date="2013" name="Nat. Genet.">
        <title>The Capsella rubella genome and the genomic consequences of rapid mating system evolution.</title>
        <authorList>
            <person name="Slotte T."/>
            <person name="Hazzouri K.M."/>
            <person name="Agren J.A."/>
            <person name="Koenig D."/>
            <person name="Maumus F."/>
            <person name="Guo Y.L."/>
            <person name="Steige K."/>
            <person name="Platts A.E."/>
            <person name="Escobar J.S."/>
            <person name="Newman L.K."/>
            <person name="Wang W."/>
            <person name="Mandakova T."/>
            <person name="Vello E."/>
            <person name="Smith L.M."/>
            <person name="Henz S.R."/>
            <person name="Steffen J."/>
            <person name="Takuno S."/>
            <person name="Brandvain Y."/>
            <person name="Coop G."/>
            <person name="Andolfatto P."/>
            <person name="Hu T.T."/>
            <person name="Blanchette M."/>
            <person name="Clark R.M."/>
            <person name="Quesneville H."/>
            <person name="Nordborg M."/>
            <person name="Gaut B.S."/>
            <person name="Lysak M.A."/>
            <person name="Jenkins J."/>
            <person name="Grimwood J."/>
            <person name="Chapman J."/>
            <person name="Prochnik S."/>
            <person name="Shu S."/>
            <person name="Rokhsar D."/>
            <person name="Schmutz J."/>
            <person name="Weigel D."/>
            <person name="Wright S.I."/>
        </authorList>
    </citation>
    <scope>NUCLEOTIDE SEQUENCE [LARGE SCALE GENOMIC DNA]</scope>
    <source>
        <strain evidence="3">cv. Monte Gargano</strain>
    </source>
</reference>
<dbReference type="OrthoDB" id="674184at2759"/>
<dbReference type="STRING" id="81985.R0GRW4"/>
<proteinExistence type="predicted"/>
<dbReference type="InterPro" id="IPR050796">
    <property type="entry name" value="SCF_F-box_component"/>
</dbReference>
<evidence type="ECO:0000313" key="2">
    <source>
        <dbReference type="EMBL" id="EOA19624.1"/>
    </source>
</evidence>
<dbReference type="AlphaFoldDB" id="R0GRW4"/>
<name>R0GRW4_9BRAS</name>
<dbReference type="PANTHER" id="PTHR31672:SF13">
    <property type="entry name" value="F-BOX PROTEIN CPR30-LIKE"/>
    <property type="match status" value="1"/>
</dbReference>